<evidence type="ECO:0000313" key="4">
    <source>
        <dbReference type="Proteomes" id="UP001184614"/>
    </source>
</evidence>
<accession>A0ABU1MD57</accession>
<dbReference type="EMBL" id="JAVDQT010000007">
    <property type="protein sequence ID" value="MDR6433782.1"/>
    <property type="molecule type" value="Genomic_DNA"/>
</dbReference>
<evidence type="ECO:0008006" key="5">
    <source>
        <dbReference type="Google" id="ProtNLM"/>
    </source>
</evidence>
<evidence type="ECO:0000256" key="1">
    <source>
        <dbReference type="SAM" id="MobiDB-lite"/>
    </source>
</evidence>
<gene>
    <name evidence="3" type="ORF">J2782_003528</name>
</gene>
<dbReference type="RefSeq" id="WP_310014854.1">
    <property type="nucleotide sequence ID" value="NZ_JAVDQT010000007.1"/>
</dbReference>
<keyword evidence="4" id="KW-1185">Reference proteome</keyword>
<reference evidence="3 4" key="1">
    <citation type="submission" date="2023-07" db="EMBL/GenBank/DDBJ databases">
        <title>Sorghum-associated microbial communities from plants grown in Nebraska, USA.</title>
        <authorList>
            <person name="Schachtman D."/>
        </authorList>
    </citation>
    <scope>NUCLEOTIDE SEQUENCE [LARGE SCALE GENOMIC DNA]</scope>
    <source>
        <strain evidence="3 4">DS1730</strain>
    </source>
</reference>
<feature type="signal peptide" evidence="2">
    <location>
        <begin position="1"/>
        <end position="19"/>
    </location>
</feature>
<evidence type="ECO:0000256" key="2">
    <source>
        <dbReference type="SAM" id="SignalP"/>
    </source>
</evidence>
<feature type="compositionally biased region" description="Basic and acidic residues" evidence="1">
    <location>
        <begin position="51"/>
        <end position="70"/>
    </location>
</feature>
<feature type="compositionally biased region" description="Gly residues" evidence="1">
    <location>
        <begin position="72"/>
        <end position="84"/>
    </location>
</feature>
<name>A0ABU1MD57_9HYPH</name>
<evidence type="ECO:0000313" key="3">
    <source>
        <dbReference type="EMBL" id="MDR6433782.1"/>
    </source>
</evidence>
<comment type="caution">
    <text evidence="3">The sequence shown here is derived from an EMBL/GenBank/DDBJ whole genome shotgun (WGS) entry which is preliminary data.</text>
</comment>
<organism evidence="3 4">
    <name type="scientific">Brucella pseudogrignonensis</name>
    <dbReference type="NCBI Taxonomy" id="419475"/>
    <lineage>
        <taxon>Bacteria</taxon>
        <taxon>Pseudomonadati</taxon>
        <taxon>Pseudomonadota</taxon>
        <taxon>Alphaproteobacteria</taxon>
        <taxon>Hyphomicrobiales</taxon>
        <taxon>Brucellaceae</taxon>
        <taxon>Brucella/Ochrobactrum group</taxon>
        <taxon>Brucella</taxon>
    </lineage>
</organism>
<proteinExistence type="predicted"/>
<protein>
    <recommendedName>
        <fullName evidence="5">Antifreeze protein</fullName>
    </recommendedName>
</protein>
<sequence>MKKALFAFAALATVGTAIATPTLAADNGLRVQVQYYDDDGYRPPMPPRGGPRSDWDGPDRGYDRGPDRGPNRGPGRGPGWGDGYGRPDILGPRQISRSLQRRGYDVGDIRRDRGAYLVKATRPNGRRVIVVVDAFSGRIIDERRVGRGW</sequence>
<feature type="region of interest" description="Disordered" evidence="1">
    <location>
        <begin position="37"/>
        <end position="103"/>
    </location>
</feature>
<feature type="chain" id="PRO_5046274083" description="Antifreeze protein" evidence="2">
    <location>
        <begin position="20"/>
        <end position="149"/>
    </location>
</feature>
<keyword evidence="2" id="KW-0732">Signal</keyword>
<dbReference type="Proteomes" id="UP001184614">
    <property type="component" value="Unassembled WGS sequence"/>
</dbReference>